<feature type="compositionally biased region" description="Basic and acidic residues" evidence="1">
    <location>
        <begin position="127"/>
        <end position="141"/>
    </location>
</feature>
<dbReference type="Proteomes" id="UP000541444">
    <property type="component" value="Unassembled WGS sequence"/>
</dbReference>
<feature type="region of interest" description="Disordered" evidence="1">
    <location>
        <begin position="127"/>
        <end position="150"/>
    </location>
</feature>
<evidence type="ECO:0008006" key="4">
    <source>
        <dbReference type="Google" id="ProtNLM"/>
    </source>
</evidence>
<evidence type="ECO:0000313" key="2">
    <source>
        <dbReference type="EMBL" id="KAF6134637.1"/>
    </source>
</evidence>
<proteinExistence type="predicted"/>
<evidence type="ECO:0000256" key="1">
    <source>
        <dbReference type="SAM" id="MobiDB-lite"/>
    </source>
</evidence>
<dbReference type="AlphaFoldDB" id="A0A7J7KWC3"/>
<comment type="caution">
    <text evidence="2">The sequence shown here is derived from an EMBL/GenBank/DDBJ whole genome shotgun (WGS) entry which is preliminary data.</text>
</comment>
<dbReference type="EMBL" id="JACGCM010002827">
    <property type="protein sequence ID" value="KAF6134637.1"/>
    <property type="molecule type" value="Genomic_DNA"/>
</dbReference>
<keyword evidence="3" id="KW-1185">Reference proteome</keyword>
<gene>
    <name evidence="2" type="ORF">GIB67_002038</name>
</gene>
<dbReference type="PANTHER" id="PTHR31286:SF165">
    <property type="entry name" value="DUF4283 DOMAIN-CONTAINING PROTEIN"/>
    <property type="match status" value="1"/>
</dbReference>
<sequence length="150" mass="17225">MGDVYNIPKKCWTREGLSQISSLIRKPLYIDKAIERKGRPFARICVEVSVQKELPDHVTIEVDGKYNIIVGVEYNLIPPRCYQYKVFGHLDSTCPYSCKAVEKTGGSDKYKKFKNLKNHNVVKTQETKKVDIARKDGDNTKPIESQNKFN</sequence>
<accession>A0A7J7KWC3</accession>
<dbReference type="PANTHER" id="PTHR31286">
    <property type="entry name" value="GLYCINE-RICH CELL WALL STRUCTURAL PROTEIN 1.8-LIKE"/>
    <property type="match status" value="1"/>
</dbReference>
<organism evidence="2 3">
    <name type="scientific">Kingdonia uniflora</name>
    <dbReference type="NCBI Taxonomy" id="39325"/>
    <lineage>
        <taxon>Eukaryota</taxon>
        <taxon>Viridiplantae</taxon>
        <taxon>Streptophyta</taxon>
        <taxon>Embryophyta</taxon>
        <taxon>Tracheophyta</taxon>
        <taxon>Spermatophyta</taxon>
        <taxon>Magnoliopsida</taxon>
        <taxon>Ranunculales</taxon>
        <taxon>Circaeasteraceae</taxon>
        <taxon>Kingdonia</taxon>
    </lineage>
</organism>
<name>A0A7J7KWC3_9MAGN</name>
<evidence type="ECO:0000313" key="3">
    <source>
        <dbReference type="Proteomes" id="UP000541444"/>
    </source>
</evidence>
<reference evidence="2 3" key="1">
    <citation type="journal article" date="2020" name="IScience">
        <title>Genome Sequencing of the Endangered Kingdonia uniflora (Circaeasteraceae, Ranunculales) Reveals Potential Mechanisms of Evolutionary Specialization.</title>
        <authorList>
            <person name="Sun Y."/>
            <person name="Deng T."/>
            <person name="Zhang A."/>
            <person name="Moore M.J."/>
            <person name="Landis J.B."/>
            <person name="Lin N."/>
            <person name="Zhang H."/>
            <person name="Zhang X."/>
            <person name="Huang J."/>
            <person name="Zhang X."/>
            <person name="Sun H."/>
            <person name="Wang H."/>
        </authorList>
    </citation>
    <scope>NUCLEOTIDE SEQUENCE [LARGE SCALE GENOMIC DNA]</scope>
    <source>
        <strain evidence="2">TB1705</strain>
        <tissue evidence="2">Leaf</tissue>
    </source>
</reference>
<dbReference type="InterPro" id="IPR040256">
    <property type="entry name" value="At4g02000-like"/>
</dbReference>
<protein>
    <recommendedName>
        <fullName evidence="4">Zinc knuckle CX2CX4HX4C domain-containing protein</fullName>
    </recommendedName>
</protein>
<dbReference type="OrthoDB" id="1751344at2759"/>